<feature type="transmembrane region" description="Helical" evidence="8">
    <location>
        <begin position="180"/>
        <end position="197"/>
    </location>
</feature>
<keyword evidence="3" id="KW-0808">Transferase</keyword>
<dbReference type="GO" id="GO:0071555">
    <property type="term" value="P:cell wall organization"/>
    <property type="evidence" value="ECO:0007669"/>
    <property type="project" value="TreeGrafter"/>
</dbReference>
<dbReference type="PROSITE" id="PS01348">
    <property type="entry name" value="MRAY_2"/>
    <property type="match status" value="1"/>
</dbReference>
<dbReference type="GO" id="GO:0009103">
    <property type="term" value="P:lipopolysaccharide biosynthetic process"/>
    <property type="evidence" value="ECO:0007669"/>
    <property type="project" value="TreeGrafter"/>
</dbReference>
<organism evidence="9 10">
    <name type="scientific">Faecalitalea cylindroides</name>
    <dbReference type="NCBI Taxonomy" id="39483"/>
    <lineage>
        <taxon>Bacteria</taxon>
        <taxon>Bacillati</taxon>
        <taxon>Bacillota</taxon>
        <taxon>Erysipelotrichia</taxon>
        <taxon>Erysipelotrichales</taxon>
        <taxon>Erysipelotrichaceae</taxon>
        <taxon>Faecalitalea</taxon>
    </lineage>
</organism>
<keyword evidence="7" id="KW-0460">Magnesium</keyword>
<keyword evidence="5 8" id="KW-1133">Transmembrane helix</keyword>
<evidence type="ECO:0000256" key="2">
    <source>
        <dbReference type="ARBA" id="ARBA00022475"/>
    </source>
</evidence>
<keyword evidence="6 8" id="KW-0472">Membrane</keyword>
<dbReference type="Pfam" id="PF00953">
    <property type="entry name" value="Glycos_transf_4"/>
    <property type="match status" value="1"/>
</dbReference>
<feature type="transmembrane region" description="Helical" evidence="8">
    <location>
        <begin position="283"/>
        <end position="301"/>
    </location>
</feature>
<accession>A0AAW6FUR0</accession>
<feature type="transmembrane region" description="Helical" evidence="8">
    <location>
        <begin position="231"/>
        <end position="253"/>
    </location>
</feature>
<reference evidence="9" key="1">
    <citation type="submission" date="2023-01" db="EMBL/GenBank/DDBJ databases">
        <title>Human gut microbiome strain richness.</title>
        <authorList>
            <person name="Chen-Liaw A."/>
        </authorList>
    </citation>
    <scope>NUCLEOTIDE SEQUENCE</scope>
    <source>
        <strain evidence="9">D55st1_G4_D55t1_190419</strain>
    </source>
</reference>
<feature type="transmembrane region" description="Helical" evidence="8">
    <location>
        <begin position="307"/>
        <end position="323"/>
    </location>
</feature>
<comment type="subcellular location">
    <subcellularLocation>
        <location evidence="1">Cell membrane</location>
        <topology evidence="1">Multi-pass membrane protein</topology>
    </subcellularLocation>
</comment>
<feature type="binding site" evidence="7">
    <location>
        <position position="208"/>
    </location>
    <ligand>
        <name>Mg(2+)</name>
        <dbReference type="ChEBI" id="CHEBI:18420"/>
    </ligand>
</feature>
<dbReference type="GO" id="GO:0005886">
    <property type="term" value="C:plasma membrane"/>
    <property type="evidence" value="ECO:0007669"/>
    <property type="project" value="UniProtKB-SubCell"/>
</dbReference>
<keyword evidence="4 8" id="KW-0812">Transmembrane</keyword>
<dbReference type="AlphaFoldDB" id="A0AAW6FUR0"/>
<feature type="binding site" evidence="7">
    <location>
        <position position="148"/>
    </location>
    <ligand>
        <name>Mg(2+)</name>
        <dbReference type="ChEBI" id="CHEBI:18420"/>
    </ligand>
</feature>
<evidence type="ECO:0000256" key="8">
    <source>
        <dbReference type="SAM" id="Phobius"/>
    </source>
</evidence>
<dbReference type="InterPro" id="IPR018480">
    <property type="entry name" value="PNAcMuramoyl-5peptid_Trfase_CS"/>
</dbReference>
<dbReference type="GO" id="GO:0016780">
    <property type="term" value="F:phosphotransferase activity, for other substituted phosphate groups"/>
    <property type="evidence" value="ECO:0007669"/>
    <property type="project" value="InterPro"/>
</dbReference>
<evidence type="ECO:0000256" key="4">
    <source>
        <dbReference type="ARBA" id="ARBA00022692"/>
    </source>
</evidence>
<evidence type="ECO:0000313" key="10">
    <source>
        <dbReference type="Proteomes" id="UP001220658"/>
    </source>
</evidence>
<name>A0AAW6FUR0_9FIRM</name>
<feature type="transmembrane region" description="Helical" evidence="8">
    <location>
        <begin position="98"/>
        <end position="115"/>
    </location>
</feature>
<evidence type="ECO:0000256" key="7">
    <source>
        <dbReference type="PIRSR" id="PIRSR600715-1"/>
    </source>
</evidence>
<dbReference type="GO" id="GO:0046872">
    <property type="term" value="F:metal ion binding"/>
    <property type="evidence" value="ECO:0007669"/>
    <property type="project" value="UniProtKB-KW"/>
</dbReference>
<evidence type="ECO:0000256" key="3">
    <source>
        <dbReference type="ARBA" id="ARBA00022679"/>
    </source>
</evidence>
<feature type="transmembrane region" description="Helical" evidence="8">
    <location>
        <begin position="6"/>
        <end position="24"/>
    </location>
</feature>
<evidence type="ECO:0000256" key="6">
    <source>
        <dbReference type="ARBA" id="ARBA00023136"/>
    </source>
</evidence>
<keyword evidence="2" id="KW-1003">Cell membrane</keyword>
<evidence type="ECO:0000313" key="9">
    <source>
        <dbReference type="EMBL" id="MDC0829064.1"/>
    </source>
</evidence>
<dbReference type="RefSeq" id="WP_229027338.1">
    <property type="nucleotide sequence ID" value="NZ_CALHAA010000026.1"/>
</dbReference>
<dbReference type="CDD" id="cd06853">
    <property type="entry name" value="GT_WecA_like"/>
    <property type="match status" value="1"/>
</dbReference>
<dbReference type="PANTHER" id="PTHR22926">
    <property type="entry name" value="PHOSPHO-N-ACETYLMURAMOYL-PENTAPEPTIDE-TRANSFERASE"/>
    <property type="match status" value="1"/>
</dbReference>
<dbReference type="EMBL" id="JAQNCK010000034">
    <property type="protein sequence ID" value="MDC0829064.1"/>
    <property type="molecule type" value="Genomic_DNA"/>
</dbReference>
<feature type="transmembrane region" description="Helical" evidence="8">
    <location>
        <begin position="121"/>
        <end position="141"/>
    </location>
</feature>
<sequence>MFDITMLIVPFFISLGLTPLIKKYSVIAKTYAKENERTIHHGKISRIGGVAIYVSFIISMALFVKADMAVNGMILGGSLMFFAGLIDDLIDMKPLVKLAFEVCAAFILVAFGVGVDVLRLPFGITIDSIALSIVFTIIWIVGITNAVNLIDGLDGLCGGMSVVIFVVIGCIAIVERRMDITIITFLLAASTFGFLVYNAHPASIFMGDCGSLFLGFMISAISLLGFKSSTIVTLALPMLLLMLPIIDTLSAILRRTLKGRKFLEADKSHIHHLLMKQFGHRNTVIIMCGITTLFGFSAFVYMLNEMFGLLAIMIILLAVEIFIEKSAMISEHFHPILGICRRGLNRIKLITKIIKEHKEKKSAK</sequence>
<dbReference type="PANTHER" id="PTHR22926:SF3">
    <property type="entry name" value="UNDECAPRENYL-PHOSPHATE ALPHA-N-ACETYLGLUCOSAMINYL 1-PHOSPHATE TRANSFERASE"/>
    <property type="match status" value="1"/>
</dbReference>
<evidence type="ECO:0000256" key="1">
    <source>
        <dbReference type="ARBA" id="ARBA00004651"/>
    </source>
</evidence>
<dbReference type="GO" id="GO:0044038">
    <property type="term" value="P:cell wall macromolecule biosynthetic process"/>
    <property type="evidence" value="ECO:0007669"/>
    <property type="project" value="TreeGrafter"/>
</dbReference>
<dbReference type="Proteomes" id="UP001220658">
    <property type="component" value="Unassembled WGS sequence"/>
</dbReference>
<feature type="transmembrane region" description="Helical" evidence="8">
    <location>
        <begin position="69"/>
        <end position="86"/>
    </location>
</feature>
<gene>
    <name evidence="9" type="ORF">POG00_10170</name>
</gene>
<comment type="cofactor">
    <cofactor evidence="7">
        <name>Mg(2+)</name>
        <dbReference type="ChEBI" id="CHEBI:18420"/>
    </cofactor>
</comment>
<proteinExistence type="predicted"/>
<feature type="transmembrane region" description="Helical" evidence="8">
    <location>
        <begin position="44"/>
        <end position="63"/>
    </location>
</feature>
<keyword evidence="7" id="KW-0479">Metal-binding</keyword>
<feature type="transmembrane region" description="Helical" evidence="8">
    <location>
        <begin position="204"/>
        <end position="225"/>
    </location>
</feature>
<comment type="caution">
    <text evidence="9">The sequence shown here is derived from an EMBL/GenBank/DDBJ whole genome shotgun (WGS) entry which is preliminary data.</text>
</comment>
<evidence type="ECO:0000256" key="5">
    <source>
        <dbReference type="ARBA" id="ARBA00022989"/>
    </source>
</evidence>
<feature type="transmembrane region" description="Helical" evidence="8">
    <location>
        <begin position="153"/>
        <end position="174"/>
    </location>
</feature>
<dbReference type="InterPro" id="IPR000715">
    <property type="entry name" value="Glycosyl_transferase_4"/>
</dbReference>
<protein>
    <submittedName>
        <fullName evidence="9">MraY family glycosyltransferase</fullName>
    </submittedName>
</protein>